<reference evidence="3 4" key="1">
    <citation type="journal article" date="2017" name="Mycologia">
        <title>Bifiguratus adelaidae, gen. et sp. nov., a new member of Mucoromycotina in endophytic and soil-dwelling habitats.</title>
        <authorList>
            <person name="Torres-Cruz T.J."/>
            <person name="Billingsley Tobias T.L."/>
            <person name="Almatruk M."/>
            <person name="Hesse C."/>
            <person name="Kuske C.R."/>
            <person name="Desiro A."/>
            <person name="Benucci G.M."/>
            <person name="Bonito G."/>
            <person name="Stajich J.E."/>
            <person name="Dunlap C."/>
            <person name="Arnold A.E."/>
            <person name="Porras-Alfaro A."/>
        </authorList>
    </citation>
    <scope>NUCLEOTIDE SEQUENCE [LARGE SCALE GENOMIC DNA]</scope>
    <source>
        <strain evidence="3 4">AZ0501</strain>
    </source>
</reference>
<dbReference type="AlphaFoldDB" id="A0A261XVC2"/>
<feature type="domain" description="PX" evidence="2">
    <location>
        <begin position="50"/>
        <end position="181"/>
    </location>
</feature>
<feature type="compositionally biased region" description="Basic and acidic residues" evidence="1">
    <location>
        <begin position="460"/>
        <end position="471"/>
    </location>
</feature>
<sequence>MTSSNPFLHQLAPPPTSQTLLSSAIAHPHTPSQRHGTTPTQQQPIVLPPPPIKQITIPMTKNTLIPQPHTIYLLRIQTPTKTYSLWKRYSEFDHLNTVFESRFPFAPDTVSSPAHHGNSPHITRHLPRKRVFGKTFGHRGLVEERRKGLEAWLRGILEERPGWRRECVEWWEFLGWDGRGFGRVATAASGIHPENQAIWDREMALHRKDWHASQSNSGSTTPTTINSAFSQLSDATLSTGTQDSDSSAVSLSNLCDEDWISLYEDTRARLGHIRRLLDSKNDLVTRHQSTEAGVVLLSRVREQIGVLDGTGGDVGSEDDSADMETNDEDDPADPETSWSRRRLVNELVSELASVEVEAAEVAEQIGVPLSLDELRQSKSEDVIERFDSVRQPKDNSQSHQSLASILIKPIEQLESEEKETEEEKEEKKEKHRSRQASEAAEATTSENAQEMAHVIGRATSDAHAKDDLVKG</sequence>
<dbReference type="InterPro" id="IPR036871">
    <property type="entry name" value="PX_dom_sf"/>
</dbReference>
<comment type="caution">
    <text evidence="3">The sequence shown here is derived from an EMBL/GenBank/DDBJ whole genome shotgun (WGS) entry which is preliminary data.</text>
</comment>
<dbReference type="EMBL" id="MVBO01000164">
    <property type="protein sequence ID" value="OZJ02309.1"/>
    <property type="molecule type" value="Genomic_DNA"/>
</dbReference>
<feature type="region of interest" description="Disordered" evidence="1">
    <location>
        <begin position="307"/>
        <end position="338"/>
    </location>
</feature>
<feature type="compositionally biased region" description="Acidic residues" evidence="1">
    <location>
        <begin position="315"/>
        <end position="333"/>
    </location>
</feature>
<protein>
    <recommendedName>
        <fullName evidence="2">PX domain-containing protein</fullName>
    </recommendedName>
</protein>
<keyword evidence="4" id="KW-1185">Reference proteome</keyword>
<gene>
    <name evidence="3" type="ORF">BZG36_04454</name>
</gene>
<dbReference type="OrthoDB" id="428895at2759"/>
<accession>A0A261XVC2</accession>
<evidence type="ECO:0000313" key="3">
    <source>
        <dbReference type="EMBL" id="OZJ02309.1"/>
    </source>
</evidence>
<name>A0A261XVC2_9FUNG</name>
<evidence type="ECO:0000256" key="1">
    <source>
        <dbReference type="SAM" id="MobiDB-lite"/>
    </source>
</evidence>
<evidence type="ECO:0000259" key="2">
    <source>
        <dbReference type="PROSITE" id="PS50195"/>
    </source>
</evidence>
<organism evidence="3 4">
    <name type="scientific">Bifiguratus adelaidae</name>
    <dbReference type="NCBI Taxonomy" id="1938954"/>
    <lineage>
        <taxon>Eukaryota</taxon>
        <taxon>Fungi</taxon>
        <taxon>Fungi incertae sedis</taxon>
        <taxon>Mucoromycota</taxon>
        <taxon>Mucoromycotina</taxon>
        <taxon>Endogonomycetes</taxon>
        <taxon>Endogonales</taxon>
        <taxon>Endogonales incertae sedis</taxon>
        <taxon>Bifiguratus</taxon>
    </lineage>
</organism>
<dbReference type="Gene3D" id="3.30.1520.10">
    <property type="entry name" value="Phox-like domain"/>
    <property type="match status" value="1"/>
</dbReference>
<feature type="compositionally biased region" description="Acidic residues" evidence="1">
    <location>
        <begin position="413"/>
        <end position="424"/>
    </location>
</feature>
<dbReference type="Proteomes" id="UP000242875">
    <property type="component" value="Unassembled WGS sequence"/>
</dbReference>
<evidence type="ECO:0000313" key="4">
    <source>
        <dbReference type="Proteomes" id="UP000242875"/>
    </source>
</evidence>
<feature type="compositionally biased region" description="Polar residues" evidence="1">
    <location>
        <begin position="394"/>
        <end position="403"/>
    </location>
</feature>
<dbReference type="InterPro" id="IPR001683">
    <property type="entry name" value="PX_dom"/>
</dbReference>
<dbReference type="GO" id="GO:0035091">
    <property type="term" value="F:phosphatidylinositol binding"/>
    <property type="evidence" value="ECO:0007669"/>
    <property type="project" value="InterPro"/>
</dbReference>
<feature type="region of interest" description="Disordered" evidence="1">
    <location>
        <begin position="387"/>
        <end position="471"/>
    </location>
</feature>
<dbReference type="Pfam" id="PF00787">
    <property type="entry name" value="PX"/>
    <property type="match status" value="1"/>
</dbReference>
<feature type="compositionally biased region" description="Low complexity" evidence="1">
    <location>
        <begin position="436"/>
        <end position="450"/>
    </location>
</feature>
<dbReference type="SMART" id="SM00312">
    <property type="entry name" value="PX"/>
    <property type="match status" value="1"/>
</dbReference>
<proteinExistence type="predicted"/>
<dbReference type="SUPFAM" id="SSF64268">
    <property type="entry name" value="PX domain"/>
    <property type="match status" value="1"/>
</dbReference>
<dbReference type="PROSITE" id="PS50195">
    <property type="entry name" value="PX"/>
    <property type="match status" value="1"/>
</dbReference>
<feature type="region of interest" description="Disordered" evidence="1">
    <location>
        <begin position="27"/>
        <end position="47"/>
    </location>
</feature>